<evidence type="ECO:0008006" key="3">
    <source>
        <dbReference type="Google" id="ProtNLM"/>
    </source>
</evidence>
<keyword evidence="2" id="KW-1185">Reference proteome</keyword>
<dbReference type="PANTHER" id="PTHR32278">
    <property type="entry name" value="F-BOX DOMAIN-CONTAINING PROTEIN"/>
    <property type="match status" value="1"/>
</dbReference>
<dbReference type="PANTHER" id="PTHR32278:SF111">
    <property type="entry name" value="F-BOX PROTEIN PP2-B12-RELATED"/>
    <property type="match status" value="1"/>
</dbReference>
<dbReference type="Pfam" id="PF14299">
    <property type="entry name" value="PP2"/>
    <property type="match status" value="1"/>
</dbReference>
<organism evidence="1 2">
    <name type="scientific">Saponaria officinalis</name>
    <name type="common">Common soapwort</name>
    <name type="synonym">Lychnis saponaria</name>
    <dbReference type="NCBI Taxonomy" id="3572"/>
    <lineage>
        <taxon>Eukaryota</taxon>
        <taxon>Viridiplantae</taxon>
        <taxon>Streptophyta</taxon>
        <taxon>Embryophyta</taxon>
        <taxon>Tracheophyta</taxon>
        <taxon>Spermatophyta</taxon>
        <taxon>Magnoliopsida</taxon>
        <taxon>eudicotyledons</taxon>
        <taxon>Gunneridae</taxon>
        <taxon>Pentapetalae</taxon>
        <taxon>Caryophyllales</taxon>
        <taxon>Caryophyllaceae</taxon>
        <taxon>Caryophylleae</taxon>
        <taxon>Saponaria</taxon>
    </lineage>
</organism>
<proteinExistence type="predicted"/>
<evidence type="ECO:0000313" key="2">
    <source>
        <dbReference type="Proteomes" id="UP001443914"/>
    </source>
</evidence>
<reference evidence="1" key="1">
    <citation type="submission" date="2024-03" db="EMBL/GenBank/DDBJ databases">
        <title>WGS assembly of Saponaria officinalis var. Norfolk2.</title>
        <authorList>
            <person name="Jenkins J."/>
            <person name="Shu S."/>
            <person name="Grimwood J."/>
            <person name="Barry K."/>
            <person name="Goodstein D."/>
            <person name="Schmutz J."/>
            <person name="Leebens-Mack J."/>
            <person name="Osbourn A."/>
        </authorList>
    </citation>
    <scope>NUCLEOTIDE SEQUENCE [LARGE SCALE GENOMIC DNA]</scope>
    <source>
        <strain evidence="1">JIC</strain>
    </source>
</reference>
<sequence length="314" mass="35466">MRDNRDDDGENERSKIIRGGGGELFNRLPEGCVAAAISFTGPRDACRLASVSTLFKSAAYYDAVWDCFLPSDYRDFIARSDGGGEGLESLSKRDLFLRLAHRPLLIDASTKSFFLDKSTGKKCFTISARELVIIWGDTPRYWSFHSFPESRFPEVAELHLVCWLEIKGKLKASMLSPDTTYTAYLVFKMTETAYGFYSPAQVTITTPGGQIETQKVYLKYEDGEAGNPRHQMVPRRMILFNRIRTPLFEAPPHPKMLPRERLDRWLEVEIGELFIGLGEDGEVEMSVMEVAGNWKSGLIVEGLEIRPKVLGCEN</sequence>
<dbReference type="CDD" id="cd22162">
    <property type="entry name" value="F-box_AtSKIP3-like"/>
    <property type="match status" value="1"/>
</dbReference>
<dbReference type="EMBL" id="JBDFQZ010000012">
    <property type="protein sequence ID" value="KAK9673276.1"/>
    <property type="molecule type" value="Genomic_DNA"/>
</dbReference>
<gene>
    <name evidence="1" type="ORF">RND81_12G157300</name>
</gene>
<dbReference type="InterPro" id="IPR025886">
    <property type="entry name" value="PP2-like"/>
</dbReference>
<evidence type="ECO:0000313" key="1">
    <source>
        <dbReference type="EMBL" id="KAK9673276.1"/>
    </source>
</evidence>
<dbReference type="AlphaFoldDB" id="A0AAW1HB37"/>
<dbReference type="Proteomes" id="UP001443914">
    <property type="component" value="Unassembled WGS sequence"/>
</dbReference>
<name>A0AAW1HB37_SAPOF</name>
<dbReference type="InterPro" id="IPR036047">
    <property type="entry name" value="F-box-like_dom_sf"/>
</dbReference>
<protein>
    <recommendedName>
        <fullName evidence="3">F-box domain-containing protein</fullName>
    </recommendedName>
</protein>
<dbReference type="SUPFAM" id="SSF81383">
    <property type="entry name" value="F-box domain"/>
    <property type="match status" value="1"/>
</dbReference>
<accession>A0AAW1HB37</accession>
<comment type="caution">
    <text evidence="1">The sequence shown here is derived from an EMBL/GenBank/DDBJ whole genome shotgun (WGS) entry which is preliminary data.</text>
</comment>